<evidence type="ECO:0000256" key="6">
    <source>
        <dbReference type="ARBA" id="ARBA00022679"/>
    </source>
</evidence>
<sequence>MFSKLKAELDAVMARDPAARSRAEVYFLYSGFKAVRSYRKANWFFRHNMKFIARYISQRARRKTGIEIHPGATIGKNLFIDHGMGVVIGETTVIGDNCTLYQGVTLGGTGKDQGKRHPTLGNDVLVGAGAKVLGPFRVGDNARVAAGAVVLDAVPDNATAVGVPARIVRVGGKRVMDNSTLDQIHVADPVAQEMCRMRLEIERLHGELNSCRREKSKLTAQKAEKNKEE</sequence>
<organism evidence="12 13">
    <name type="scientific">Hominenteromicrobium mulieris</name>
    <dbReference type="NCBI Taxonomy" id="2885357"/>
    <lineage>
        <taxon>Bacteria</taxon>
        <taxon>Bacillati</taxon>
        <taxon>Bacillota</taxon>
        <taxon>Clostridia</taxon>
        <taxon>Eubacteriales</taxon>
        <taxon>Oscillospiraceae</taxon>
        <taxon>Hominenteromicrobium</taxon>
    </lineage>
</organism>
<keyword evidence="11" id="KW-0175">Coiled coil</keyword>
<dbReference type="NCBIfam" id="TIGR01172">
    <property type="entry name" value="cysE"/>
    <property type="match status" value="1"/>
</dbReference>
<dbReference type="InterPro" id="IPR042122">
    <property type="entry name" value="Ser_AcTrfase_N_sf"/>
</dbReference>
<dbReference type="Pfam" id="PF00132">
    <property type="entry name" value="Hexapep"/>
    <property type="match status" value="1"/>
</dbReference>
<dbReference type="Pfam" id="PF14602">
    <property type="entry name" value="Hexapep_2"/>
    <property type="match status" value="1"/>
</dbReference>
<reference evidence="12" key="1">
    <citation type="submission" date="2021-10" db="EMBL/GenBank/DDBJ databases">
        <title>Anaerobic single-cell dispensing facilitates the cultivation of human gut bacteria.</title>
        <authorList>
            <person name="Afrizal A."/>
        </authorList>
    </citation>
    <scope>NUCLEOTIDE SEQUENCE</scope>
    <source>
        <strain evidence="12">CLA-AA-H250</strain>
    </source>
</reference>
<evidence type="ECO:0000256" key="4">
    <source>
        <dbReference type="ARBA" id="ARBA00018522"/>
    </source>
</evidence>
<comment type="catalytic activity">
    <reaction evidence="9 10">
        <text>L-serine + acetyl-CoA = O-acetyl-L-serine + CoA</text>
        <dbReference type="Rhea" id="RHEA:24560"/>
        <dbReference type="ChEBI" id="CHEBI:33384"/>
        <dbReference type="ChEBI" id="CHEBI:57287"/>
        <dbReference type="ChEBI" id="CHEBI:57288"/>
        <dbReference type="ChEBI" id="CHEBI:58340"/>
        <dbReference type="EC" id="2.3.1.30"/>
    </reaction>
</comment>
<dbReference type="InterPro" id="IPR045304">
    <property type="entry name" value="LbH_SAT"/>
</dbReference>
<evidence type="ECO:0000256" key="5">
    <source>
        <dbReference type="ARBA" id="ARBA00022605"/>
    </source>
</evidence>
<evidence type="ECO:0000256" key="7">
    <source>
        <dbReference type="ARBA" id="ARBA00023192"/>
    </source>
</evidence>
<dbReference type="Gene3D" id="1.10.3130.10">
    <property type="entry name" value="serine acetyltransferase, domain 1"/>
    <property type="match status" value="1"/>
</dbReference>
<evidence type="ECO:0000256" key="10">
    <source>
        <dbReference type="PIRNR" id="PIRNR000441"/>
    </source>
</evidence>
<dbReference type="FunFam" id="2.160.10.10:FF:000007">
    <property type="entry name" value="Serine acetyltransferase"/>
    <property type="match status" value="1"/>
</dbReference>
<dbReference type="EC" id="2.3.1.30" evidence="3 10"/>
<comment type="similarity">
    <text evidence="2 10">Belongs to the transferase hexapeptide repeat family.</text>
</comment>
<dbReference type="GO" id="GO:0009001">
    <property type="term" value="F:serine O-acetyltransferase activity"/>
    <property type="evidence" value="ECO:0007669"/>
    <property type="project" value="UniProtKB-EC"/>
</dbReference>
<dbReference type="NCBIfam" id="NF041874">
    <property type="entry name" value="EPS_EpsC"/>
    <property type="match status" value="1"/>
</dbReference>
<proteinExistence type="inferred from homology"/>
<dbReference type="RefSeq" id="WP_176820403.1">
    <property type="nucleotide sequence ID" value="NZ_JAJEQC010000008.1"/>
</dbReference>
<accession>A0AAE3AI93</accession>
<dbReference type="Gene3D" id="2.160.10.10">
    <property type="entry name" value="Hexapeptide repeat proteins"/>
    <property type="match status" value="1"/>
</dbReference>
<dbReference type="InterPro" id="IPR001451">
    <property type="entry name" value="Hexapep"/>
</dbReference>
<protein>
    <recommendedName>
        <fullName evidence="4 10">Serine acetyltransferase</fullName>
        <ecNumber evidence="3 10">2.3.1.30</ecNumber>
    </recommendedName>
</protein>
<comment type="pathway">
    <text evidence="1">Amino-acid biosynthesis; L-cysteine biosynthesis; L-cysteine from L-serine: step 1/2.</text>
</comment>
<dbReference type="SUPFAM" id="SSF51161">
    <property type="entry name" value="Trimeric LpxA-like enzymes"/>
    <property type="match status" value="1"/>
</dbReference>
<evidence type="ECO:0000313" key="12">
    <source>
        <dbReference type="EMBL" id="MCC2137115.1"/>
    </source>
</evidence>
<dbReference type="CDD" id="cd03354">
    <property type="entry name" value="LbH_SAT"/>
    <property type="match status" value="1"/>
</dbReference>
<dbReference type="InterPro" id="IPR053376">
    <property type="entry name" value="Serine_acetyltransferase"/>
</dbReference>
<keyword evidence="13" id="KW-1185">Reference proteome</keyword>
<keyword evidence="6 10" id="KW-0808">Transferase</keyword>
<name>A0AAE3AI93_9FIRM</name>
<gene>
    <name evidence="12" type="primary">cysE</name>
    <name evidence="12" type="ORF">LKD31_08805</name>
</gene>
<feature type="coiled-coil region" evidence="11">
    <location>
        <begin position="201"/>
        <end position="228"/>
    </location>
</feature>
<evidence type="ECO:0000256" key="8">
    <source>
        <dbReference type="ARBA" id="ARBA00023315"/>
    </source>
</evidence>
<keyword evidence="8 10" id="KW-0012">Acyltransferase</keyword>
<dbReference type="InterPro" id="IPR005881">
    <property type="entry name" value="Ser_O-AcTrfase"/>
</dbReference>
<dbReference type="GO" id="GO:0006535">
    <property type="term" value="P:cysteine biosynthetic process from serine"/>
    <property type="evidence" value="ECO:0007669"/>
    <property type="project" value="InterPro"/>
</dbReference>
<dbReference type="AlphaFoldDB" id="A0AAE3AI93"/>
<keyword evidence="5" id="KW-0028">Amino-acid biosynthesis</keyword>
<dbReference type="EMBL" id="JAJEQC010000008">
    <property type="protein sequence ID" value="MCC2137115.1"/>
    <property type="molecule type" value="Genomic_DNA"/>
</dbReference>
<evidence type="ECO:0000256" key="1">
    <source>
        <dbReference type="ARBA" id="ARBA00004876"/>
    </source>
</evidence>
<evidence type="ECO:0000256" key="9">
    <source>
        <dbReference type="ARBA" id="ARBA00049486"/>
    </source>
</evidence>
<dbReference type="GO" id="GO:0005737">
    <property type="term" value="C:cytoplasm"/>
    <property type="evidence" value="ECO:0007669"/>
    <property type="project" value="InterPro"/>
</dbReference>
<evidence type="ECO:0000256" key="2">
    <source>
        <dbReference type="ARBA" id="ARBA00007274"/>
    </source>
</evidence>
<keyword evidence="7" id="KW-0198">Cysteine biosynthesis</keyword>
<dbReference type="InterPro" id="IPR011004">
    <property type="entry name" value="Trimer_LpxA-like_sf"/>
</dbReference>
<comment type="caution">
    <text evidence="12">The sequence shown here is derived from an EMBL/GenBank/DDBJ whole genome shotgun (WGS) entry which is preliminary data.</text>
</comment>
<dbReference type="Proteomes" id="UP001199424">
    <property type="component" value="Unassembled WGS sequence"/>
</dbReference>
<evidence type="ECO:0000313" key="13">
    <source>
        <dbReference type="Proteomes" id="UP001199424"/>
    </source>
</evidence>
<dbReference type="PIRSF" id="PIRSF000441">
    <property type="entry name" value="CysE"/>
    <property type="match status" value="1"/>
</dbReference>
<evidence type="ECO:0000256" key="11">
    <source>
        <dbReference type="SAM" id="Coils"/>
    </source>
</evidence>
<evidence type="ECO:0000256" key="3">
    <source>
        <dbReference type="ARBA" id="ARBA00013266"/>
    </source>
</evidence>
<dbReference type="PANTHER" id="PTHR42811">
    <property type="entry name" value="SERINE ACETYLTRANSFERASE"/>
    <property type="match status" value="1"/>
</dbReference>